<feature type="region of interest" description="Disordered" evidence="1">
    <location>
        <begin position="97"/>
        <end position="154"/>
    </location>
</feature>
<organism evidence="2 3">
    <name type="scientific">Halosaccharopolyspora lacisalsi</name>
    <dbReference type="NCBI Taxonomy" id="1000566"/>
    <lineage>
        <taxon>Bacteria</taxon>
        <taxon>Bacillati</taxon>
        <taxon>Actinomycetota</taxon>
        <taxon>Actinomycetes</taxon>
        <taxon>Pseudonocardiales</taxon>
        <taxon>Pseudonocardiaceae</taxon>
        <taxon>Halosaccharopolyspora</taxon>
    </lineage>
</organism>
<dbReference type="EMBL" id="JACGWZ010000003">
    <property type="protein sequence ID" value="MBA8825369.1"/>
    <property type="molecule type" value="Genomic_DNA"/>
</dbReference>
<dbReference type="AlphaFoldDB" id="A0A839DXA3"/>
<evidence type="ECO:0000313" key="2">
    <source>
        <dbReference type="EMBL" id="MBA8825369.1"/>
    </source>
</evidence>
<evidence type="ECO:0000256" key="1">
    <source>
        <dbReference type="SAM" id="MobiDB-lite"/>
    </source>
</evidence>
<dbReference type="InterPro" id="IPR036894">
    <property type="entry name" value="YbaB-like_sf"/>
</dbReference>
<sequence length="154" mass="16651">MDPYQYLADFESKANQMQEQLEQSQEAFSNARGEASSSDGSVTVTVAGGGGIESIDLTARSLELGHTKLASTIMETIRQAQSQAARQVEESMKPLLGDGEAMNFLSEQVEASIARMQPDDEDSAASGGRPGSADEAEPDEYDEWQQRRRRGGTS</sequence>
<feature type="compositionally biased region" description="Acidic residues" evidence="1">
    <location>
        <begin position="134"/>
        <end position="143"/>
    </location>
</feature>
<dbReference type="SUPFAM" id="SSF82607">
    <property type="entry name" value="YbaB-like"/>
    <property type="match status" value="1"/>
</dbReference>
<keyword evidence="3" id="KW-1185">Reference proteome</keyword>
<dbReference type="RefSeq" id="WP_182544563.1">
    <property type="nucleotide sequence ID" value="NZ_JACGWZ010000003.1"/>
</dbReference>
<dbReference type="Gene3D" id="3.30.1310.10">
    <property type="entry name" value="Nucleoid-associated protein YbaB-like domain"/>
    <property type="match status" value="1"/>
</dbReference>
<gene>
    <name evidence="2" type="ORF">FHX42_002720</name>
</gene>
<reference evidence="2 3" key="1">
    <citation type="submission" date="2020-07" db="EMBL/GenBank/DDBJ databases">
        <title>Sequencing the genomes of 1000 actinobacteria strains.</title>
        <authorList>
            <person name="Klenk H.-P."/>
        </authorList>
    </citation>
    <scope>NUCLEOTIDE SEQUENCE [LARGE SCALE GENOMIC DNA]</scope>
    <source>
        <strain evidence="2 3">DSM 45975</strain>
    </source>
</reference>
<dbReference type="Pfam" id="PF02575">
    <property type="entry name" value="YbaB_DNA_bd"/>
    <property type="match status" value="1"/>
</dbReference>
<keyword evidence="2" id="KW-0238">DNA-binding</keyword>
<accession>A0A839DXA3</accession>
<name>A0A839DXA3_9PSEU</name>
<proteinExistence type="predicted"/>
<evidence type="ECO:0000313" key="3">
    <source>
        <dbReference type="Proteomes" id="UP000569329"/>
    </source>
</evidence>
<dbReference type="Proteomes" id="UP000569329">
    <property type="component" value="Unassembled WGS sequence"/>
</dbReference>
<feature type="compositionally biased region" description="Polar residues" evidence="1">
    <location>
        <begin position="15"/>
        <end position="28"/>
    </location>
</feature>
<comment type="caution">
    <text evidence="2">The sequence shown here is derived from an EMBL/GenBank/DDBJ whole genome shotgun (WGS) entry which is preliminary data.</text>
</comment>
<dbReference type="GO" id="GO:0003677">
    <property type="term" value="F:DNA binding"/>
    <property type="evidence" value="ECO:0007669"/>
    <property type="project" value="UniProtKB-KW"/>
</dbReference>
<feature type="region of interest" description="Disordered" evidence="1">
    <location>
        <begin position="15"/>
        <end position="43"/>
    </location>
</feature>
<protein>
    <submittedName>
        <fullName evidence="2">DNA-binding protein YbaB</fullName>
    </submittedName>
</protein>
<dbReference type="InterPro" id="IPR004401">
    <property type="entry name" value="YbaB/EbfC"/>
</dbReference>